<dbReference type="InterPro" id="IPR019734">
    <property type="entry name" value="TPR_rpt"/>
</dbReference>
<dbReference type="InterPro" id="IPR011990">
    <property type="entry name" value="TPR-like_helical_dom_sf"/>
</dbReference>
<dbReference type="Gene3D" id="1.25.40.10">
    <property type="entry name" value="Tetratricopeptide repeat domain"/>
    <property type="match status" value="7"/>
</dbReference>
<dbReference type="PROSITE" id="PS50293">
    <property type="entry name" value="TPR_REGION"/>
    <property type="match status" value="1"/>
</dbReference>
<reference evidence="2" key="1">
    <citation type="submission" date="2020-04" db="EMBL/GenBank/DDBJ databases">
        <authorList>
            <person name="Alioto T."/>
            <person name="Alioto T."/>
            <person name="Gomez Garrido J."/>
        </authorList>
    </citation>
    <scope>NUCLEOTIDE SEQUENCE</scope>
    <source>
        <strain evidence="2">A484AB</strain>
    </source>
</reference>
<dbReference type="Proteomes" id="UP001152795">
    <property type="component" value="Unassembled WGS sequence"/>
</dbReference>
<dbReference type="PANTHER" id="PTHR19959:SF119">
    <property type="entry name" value="FUNGAL LIPASE-LIKE DOMAIN-CONTAINING PROTEIN"/>
    <property type="match status" value="1"/>
</dbReference>
<dbReference type="GO" id="GO:0008773">
    <property type="term" value="F:[protein-PII] uridylyltransferase activity"/>
    <property type="evidence" value="ECO:0007669"/>
    <property type="project" value="InterPro"/>
</dbReference>
<feature type="domain" description="Protein-PII uridylyltransferase N-terminal" evidence="1">
    <location>
        <begin position="183"/>
        <end position="271"/>
    </location>
</feature>
<evidence type="ECO:0000313" key="2">
    <source>
        <dbReference type="EMBL" id="CAB3982056.1"/>
    </source>
</evidence>
<dbReference type="Pfam" id="PF03445">
    <property type="entry name" value="DUF294"/>
    <property type="match status" value="1"/>
</dbReference>
<dbReference type="SUPFAM" id="SSF81301">
    <property type="entry name" value="Nucleotidyltransferase"/>
    <property type="match status" value="1"/>
</dbReference>
<dbReference type="InterPro" id="IPR005105">
    <property type="entry name" value="GlnD_Uridyltrans_N"/>
</dbReference>
<dbReference type="SMART" id="SM00028">
    <property type="entry name" value="TPR"/>
    <property type="match status" value="17"/>
</dbReference>
<evidence type="ECO:0000259" key="1">
    <source>
        <dbReference type="Pfam" id="PF03445"/>
    </source>
</evidence>
<dbReference type="Pfam" id="PF13424">
    <property type="entry name" value="TPR_12"/>
    <property type="match status" value="6"/>
</dbReference>
<dbReference type="SUPFAM" id="SSF48452">
    <property type="entry name" value="TPR-like"/>
    <property type="match status" value="4"/>
</dbReference>
<dbReference type="PROSITE" id="PS50005">
    <property type="entry name" value="TPR"/>
    <property type="match status" value="8"/>
</dbReference>
<evidence type="ECO:0000313" key="3">
    <source>
        <dbReference type="Proteomes" id="UP001152795"/>
    </source>
</evidence>
<dbReference type="OrthoDB" id="5986190at2759"/>
<dbReference type="PANTHER" id="PTHR19959">
    <property type="entry name" value="KINESIN LIGHT CHAIN"/>
    <property type="match status" value="1"/>
</dbReference>
<name>A0A7D9DC27_PARCT</name>
<comment type="caution">
    <text evidence="2">The sequence shown here is derived from an EMBL/GenBank/DDBJ whole genome shotgun (WGS) entry which is preliminary data.</text>
</comment>
<accession>A0A7D9DC27</accession>
<organism evidence="2 3">
    <name type="scientific">Paramuricea clavata</name>
    <name type="common">Red gorgonian</name>
    <name type="synonym">Violescent sea-whip</name>
    <dbReference type="NCBI Taxonomy" id="317549"/>
    <lineage>
        <taxon>Eukaryota</taxon>
        <taxon>Metazoa</taxon>
        <taxon>Cnidaria</taxon>
        <taxon>Anthozoa</taxon>
        <taxon>Octocorallia</taxon>
        <taxon>Malacalcyonacea</taxon>
        <taxon>Plexauridae</taxon>
        <taxon>Paramuricea</taxon>
    </lineage>
</organism>
<dbReference type="InterPro" id="IPR043519">
    <property type="entry name" value="NT_sf"/>
</dbReference>
<protein>
    <submittedName>
        <fullName evidence="2">Tetratricopeptide repeat 28-like</fullName>
    </submittedName>
</protein>
<keyword evidence="3" id="KW-1185">Reference proteome</keyword>
<dbReference type="EMBL" id="CACRXK020000459">
    <property type="protein sequence ID" value="CAB3982056.1"/>
    <property type="molecule type" value="Genomic_DNA"/>
</dbReference>
<gene>
    <name evidence="2" type="ORF">PACLA_8A035003</name>
</gene>
<proteinExistence type="predicted"/>
<sequence>MEITTSKKANENKSESSVFNELLSKGSDALSNGDLATAENHYSTALKLVSPERKTKEMRTCFEELGNIYLEYGNKTKSGDDFTKATALYNAALARCASTEDEFKKHLISRIKEAERQFLSSILPESSAIDFPDYENDIKHKDVLEKIRDSCKDVIRQVDFECDPGVMPLDEEQRVVLEKRRTNLISTLFRQISKDMIGFIQMLIEECASVLGNAPCRFAVIGLGSLARNEMTPYSDVEFAILLEDGAETESNLEYFRNITRYLHLKVLNLGETILPSMGITSLNDFYSGDPARMWFFDDGPKGFSFDGAMPLASKYPLGRKETQTKEALELIKTPDNMAALQSEQLAIKEGYHLADMLATSVFITGDEELVKLYNVKVKERLQDPSDQNMWTNGSKRGFECLNETVENFSAHFDLNEAGKIFNVKKELYRFPSLVLNSLTFYYNLDSRNTWDVVDEMRRKQLITEDEAYNLSFVLATASELRIRSYLGKDEQRERLTGLPSEIVELDLAGSVAGKAGPSGIKVEKAFHIPNPDIIVRFFMTLLPLQRAIEEFLSKESPNELKMFSDYNLYDCRPLTKARIHIRLMQFKKAKSCLESAVCLVEDEVEHGGLAENPDLVETLSTLGNICLDLGEVEKGVEYLDKAAQVLEVKYNGVKTNMEFASSYRDRATAYESLGEYNKSLSFYEQDLRVKLAVYGDKPPGIAIVVSFNGIARAHQQMDNLEQAIVFYEKALEIIKDVGKTRLGSYYCVTLNNLLSVYSQNGDIDKALDRYNELFETLTTLFGTGVLHPYLASSLGNLASAYYEAEVYEKAVSLYKQTLSMNERLYDVATTLSSLGSAFLDLQNLSAALEAYDEALKLLRVIHKDNFAHRDVCAVLNNLGFLYIESSQFDKAASYLEEAKKLWLEICVDGKPHEDFASCLNNLGNVYRHLGLYKEAYECCRKGLEMRRSLYEGKDGLKNAPLAKSFIDTGHCCVSLGDTENALSYFQRGLEMRKEMNIDVAAAYSEVATGYSRLGRPLEAIKCYKEVIRLDEEKYGAENVPDLALSTNLCNLGSEYIVTSEYEKAAEMLEKALKILDARGVSIELAAVLHDLGTVYRNLKNSEKALSYLEKALSAKKQLYGVDRAHLETAKTLTNLGNLCSQLGRFQQAIAYYSESLNMKYALYGPNATHQSIAITLGNIGNVYYELGQYENAIKYIKDALQRFGDAKSCSREVALNLYNFGQAYEGLAHFPAACQCYEKSLRIMVQVFGETHPLVKRVLTRLLSIRVLAQLQASQGNSSGSV</sequence>